<evidence type="ECO:0000313" key="2">
    <source>
        <dbReference type="EMBL" id="MBL1080311.1"/>
    </source>
</evidence>
<dbReference type="RefSeq" id="WP_201958793.1">
    <property type="nucleotide sequence ID" value="NZ_JAERRJ010000033.1"/>
</dbReference>
<protein>
    <submittedName>
        <fullName evidence="2">Uncharacterized protein</fullName>
    </submittedName>
</protein>
<dbReference type="Proteomes" id="UP000602198">
    <property type="component" value="Unassembled WGS sequence"/>
</dbReference>
<evidence type="ECO:0000256" key="1">
    <source>
        <dbReference type="SAM" id="MobiDB-lite"/>
    </source>
</evidence>
<comment type="caution">
    <text evidence="2">The sequence shown here is derived from an EMBL/GenBank/DDBJ whole genome shotgun (WGS) entry which is preliminary data.</text>
</comment>
<organism evidence="2 3">
    <name type="scientific">Nocardia acididurans</name>
    <dbReference type="NCBI Taxonomy" id="2802282"/>
    <lineage>
        <taxon>Bacteria</taxon>
        <taxon>Bacillati</taxon>
        <taxon>Actinomycetota</taxon>
        <taxon>Actinomycetes</taxon>
        <taxon>Mycobacteriales</taxon>
        <taxon>Nocardiaceae</taxon>
        <taxon>Nocardia</taxon>
    </lineage>
</organism>
<name>A0ABS1MI18_9NOCA</name>
<gene>
    <name evidence="2" type="ORF">JK358_38540</name>
</gene>
<proteinExistence type="predicted"/>
<sequence length="113" mass="12169">MSGSAHESERIAREVFGPDVVISSTEFPSGALDIVLRWRGHFAVIQGKDTEWGLSVDIPDGEGFTGHDQMHGSLDEALRAAKTALATPKPVQGEGGERGWLESRLPEQSDLEG</sequence>
<keyword evidence="3" id="KW-1185">Reference proteome</keyword>
<dbReference type="EMBL" id="JAERRJ010000033">
    <property type="protein sequence ID" value="MBL1080311.1"/>
    <property type="molecule type" value="Genomic_DNA"/>
</dbReference>
<feature type="compositionally biased region" description="Basic and acidic residues" evidence="1">
    <location>
        <begin position="95"/>
        <end position="107"/>
    </location>
</feature>
<reference evidence="2 3" key="1">
    <citation type="submission" date="2021-01" db="EMBL/GenBank/DDBJ databases">
        <title>WGS of actinomycetes isolated from Thailand.</title>
        <authorList>
            <person name="Thawai C."/>
        </authorList>
    </citation>
    <scope>NUCLEOTIDE SEQUENCE [LARGE SCALE GENOMIC DNA]</scope>
    <source>
        <strain evidence="2 3">LPG 2</strain>
    </source>
</reference>
<accession>A0ABS1MI18</accession>
<feature type="region of interest" description="Disordered" evidence="1">
    <location>
        <begin position="86"/>
        <end position="113"/>
    </location>
</feature>
<evidence type="ECO:0000313" key="3">
    <source>
        <dbReference type="Proteomes" id="UP000602198"/>
    </source>
</evidence>